<feature type="transmembrane region" description="Helical" evidence="14">
    <location>
        <begin position="52"/>
        <end position="75"/>
    </location>
</feature>
<keyword evidence="9 14" id="KW-0256">Endoplasmic reticulum</keyword>
<gene>
    <name evidence="17" type="ORF">K402DRAFT_397778</name>
</gene>
<evidence type="ECO:0000256" key="12">
    <source>
        <dbReference type="ARBA" id="ARBA00045085"/>
    </source>
</evidence>
<evidence type="ECO:0000256" key="4">
    <source>
        <dbReference type="ARBA" id="ARBA00012839"/>
    </source>
</evidence>
<comment type="catalytic activity">
    <reaction evidence="13 14">
        <text>a di-trans,poly-cis-dolichyl beta-D-mannosyl phosphate + L-seryl-[protein] = 3-O-(alpha-D-mannosyl)-L-seryl-[protein] + a di-trans,poly-cis-dolichyl phosphate + H(+)</text>
        <dbReference type="Rhea" id="RHEA:17377"/>
        <dbReference type="Rhea" id="RHEA-COMP:9863"/>
        <dbReference type="Rhea" id="RHEA-COMP:13546"/>
        <dbReference type="Rhea" id="RHEA-COMP:19498"/>
        <dbReference type="Rhea" id="RHEA-COMP:19501"/>
        <dbReference type="ChEBI" id="CHEBI:15378"/>
        <dbReference type="ChEBI" id="CHEBI:29999"/>
        <dbReference type="ChEBI" id="CHEBI:57683"/>
        <dbReference type="ChEBI" id="CHEBI:58211"/>
        <dbReference type="ChEBI" id="CHEBI:137321"/>
        <dbReference type="EC" id="2.4.1.109"/>
    </reaction>
</comment>
<feature type="transmembrane region" description="Helical" evidence="14">
    <location>
        <begin position="230"/>
        <end position="263"/>
    </location>
</feature>
<evidence type="ECO:0000256" key="6">
    <source>
        <dbReference type="ARBA" id="ARBA00022679"/>
    </source>
</evidence>
<keyword evidence="5 14" id="KW-0328">Glycosyltransferase</keyword>
<dbReference type="InterPro" id="IPR003342">
    <property type="entry name" value="ArnT-like_N"/>
</dbReference>
<dbReference type="AlphaFoldDB" id="A0A6G1GMJ8"/>
<evidence type="ECO:0000256" key="1">
    <source>
        <dbReference type="ARBA" id="ARBA00004477"/>
    </source>
</evidence>
<dbReference type="EC" id="2.4.1.109" evidence="4 14"/>
<dbReference type="SMART" id="SM00472">
    <property type="entry name" value="MIR"/>
    <property type="match status" value="3"/>
</dbReference>
<feature type="transmembrane region" description="Helical" evidence="14">
    <location>
        <begin position="604"/>
        <end position="625"/>
    </location>
</feature>
<evidence type="ECO:0000256" key="13">
    <source>
        <dbReference type="ARBA" id="ARBA00045102"/>
    </source>
</evidence>
<name>A0A6G1GMJ8_9PEZI</name>
<feature type="compositionally biased region" description="Polar residues" evidence="15">
    <location>
        <begin position="1"/>
        <end position="14"/>
    </location>
</feature>
<dbReference type="Pfam" id="PF16192">
    <property type="entry name" value="PMT_4TMC"/>
    <property type="match status" value="1"/>
</dbReference>
<feature type="region of interest" description="Disordered" evidence="15">
    <location>
        <begin position="1"/>
        <end position="42"/>
    </location>
</feature>
<dbReference type="Proteomes" id="UP000800041">
    <property type="component" value="Unassembled WGS sequence"/>
</dbReference>
<dbReference type="Gene3D" id="2.80.10.50">
    <property type="match status" value="1"/>
</dbReference>
<dbReference type="InterPro" id="IPR016093">
    <property type="entry name" value="MIR_motif"/>
</dbReference>
<organism evidence="17 18">
    <name type="scientific">Aulographum hederae CBS 113979</name>
    <dbReference type="NCBI Taxonomy" id="1176131"/>
    <lineage>
        <taxon>Eukaryota</taxon>
        <taxon>Fungi</taxon>
        <taxon>Dikarya</taxon>
        <taxon>Ascomycota</taxon>
        <taxon>Pezizomycotina</taxon>
        <taxon>Dothideomycetes</taxon>
        <taxon>Pleosporomycetidae</taxon>
        <taxon>Aulographales</taxon>
        <taxon>Aulographaceae</taxon>
    </lineage>
</organism>
<evidence type="ECO:0000313" key="17">
    <source>
        <dbReference type="EMBL" id="KAF1982183.1"/>
    </source>
</evidence>
<comment type="subcellular location">
    <subcellularLocation>
        <location evidence="1 14">Endoplasmic reticulum membrane</location>
        <topology evidence="1 14">Multi-pass membrane protein</topology>
    </subcellularLocation>
</comment>
<evidence type="ECO:0000256" key="5">
    <source>
        <dbReference type="ARBA" id="ARBA00022676"/>
    </source>
</evidence>
<feature type="domain" description="MIR" evidence="16">
    <location>
        <begin position="404"/>
        <end position="460"/>
    </location>
</feature>
<evidence type="ECO:0000256" key="7">
    <source>
        <dbReference type="ARBA" id="ARBA00022692"/>
    </source>
</evidence>
<evidence type="ECO:0000256" key="3">
    <source>
        <dbReference type="ARBA" id="ARBA00007222"/>
    </source>
</evidence>
<feature type="transmembrane region" description="Helical" evidence="14">
    <location>
        <begin position="284"/>
        <end position="305"/>
    </location>
</feature>
<evidence type="ECO:0000256" key="10">
    <source>
        <dbReference type="ARBA" id="ARBA00022989"/>
    </source>
</evidence>
<dbReference type="SUPFAM" id="SSF82109">
    <property type="entry name" value="MIR domain"/>
    <property type="match status" value="1"/>
</dbReference>
<comment type="catalytic activity">
    <reaction evidence="12 14">
        <text>a di-trans,poly-cis-dolichyl beta-D-mannosyl phosphate + L-threonyl-[protein] = 3-O-(alpha-D-mannosyl)-L-threonyl-[protein] + a di-trans,poly-cis-dolichyl phosphate + H(+)</text>
        <dbReference type="Rhea" id="RHEA:53396"/>
        <dbReference type="Rhea" id="RHEA-COMP:11060"/>
        <dbReference type="Rhea" id="RHEA-COMP:13547"/>
        <dbReference type="Rhea" id="RHEA-COMP:19498"/>
        <dbReference type="Rhea" id="RHEA-COMP:19501"/>
        <dbReference type="ChEBI" id="CHEBI:15378"/>
        <dbReference type="ChEBI" id="CHEBI:30013"/>
        <dbReference type="ChEBI" id="CHEBI:57683"/>
        <dbReference type="ChEBI" id="CHEBI:58211"/>
        <dbReference type="ChEBI" id="CHEBI:137323"/>
        <dbReference type="EC" id="2.4.1.109"/>
    </reaction>
</comment>
<dbReference type="InterPro" id="IPR027005">
    <property type="entry name" value="PMT-like"/>
</dbReference>
<feature type="transmembrane region" description="Helical" evidence="14">
    <location>
        <begin position="147"/>
        <end position="166"/>
    </location>
</feature>
<feature type="transmembrane region" description="Helical" evidence="14">
    <location>
        <begin position="646"/>
        <end position="666"/>
    </location>
</feature>
<dbReference type="EMBL" id="ML977187">
    <property type="protein sequence ID" value="KAF1982183.1"/>
    <property type="molecule type" value="Genomic_DNA"/>
</dbReference>
<proteinExistence type="inferred from homology"/>
<feature type="transmembrane region" description="Helical" evidence="14">
    <location>
        <begin position="702"/>
        <end position="721"/>
    </location>
</feature>
<dbReference type="InterPro" id="IPR032421">
    <property type="entry name" value="PMT_4TMC"/>
</dbReference>
<dbReference type="InterPro" id="IPR036300">
    <property type="entry name" value="MIR_dom_sf"/>
</dbReference>
<dbReference type="GO" id="GO:0004169">
    <property type="term" value="F:dolichyl-phosphate-mannose-protein mannosyltransferase activity"/>
    <property type="evidence" value="ECO:0007669"/>
    <property type="project" value="UniProtKB-UniRule"/>
</dbReference>
<comment type="function">
    <text evidence="14">Transfers mannose from Dol-P-mannose to Ser or Thr residues on proteins.</text>
</comment>
<dbReference type="PANTHER" id="PTHR10050">
    <property type="entry name" value="DOLICHYL-PHOSPHATE-MANNOSE--PROTEIN MANNOSYLTRANSFERASE"/>
    <property type="match status" value="1"/>
</dbReference>
<dbReference type="PANTHER" id="PTHR10050:SF46">
    <property type="entry name" value="PROTEIN O-MANNOSYL-TRANSFERASE 2"/>
    <property type="match status" value="1"/>
</dbReference>
<dbReference type="Pfam" id="PF02366">
    <property type="entry name" value="PMT"/>
    <property type="match status" value="1"/>
</dbReference>
<dbReference type="FunFam" id="2.80.10.50:FF:000012">
    <property type="entry name" value="Protein O-mannosyl-transferase 1"/>
    <property type="match status" value="1"/>
</dbReference>
<feature type="domain" description="MIR" evidence="16">
    <location>
        <begin position="338"/>
        <end position="392"/>
    </location>
</feature>
<accession>A0A6G1GMJ8</accession>
<comment type="pathway">
    <text evidence="2 14">Protein modification; protein glycosylation.</text>
</comment>
<evidence type="ECO:0000256" key="2">
    <source>
        <dbReference type="ARBA" id="ARBA00004922"/>
    </source>
</evidence>
<keyword evidence="6 14" id="KW-0808">Transferase</keyword>
<dbReference type="PROSITE" id="PS50919">
    <property type="entry name" value="MIR"/>
    <property type="match status" value="3"/>
</dbReference>
<reference evidence="17" key="1">
    <citation type="journal article" date="2020" name="Stud. Mycol.">
        <title>101 Dothideomycetes genomes: a test case for predicting lifestyles and emergence of pathogens.</title>
        <authorList>
            <person name="Haridas S."/>
            <person name="Albert R."/>
            <person name="Binder M."/>
            <person name="Bloem J."/>
            <person name="Labutti K."/>
            <person name="Salamov A."/>
            <person name="Andreopoulos B."/>
            <person name="Baker S."/>
            <person name="Barry K."/>
            <person name="Bills G."/>
            <person name="Bluhm B."/>
            <person name="Cannon C."/>
            <person name="Castanera R."/>
            <person name="Culley D."/>
            <person name="Daum C."/>
            <person name="Ezra D."/>
            <person name="Gonzalez J."/>
            <person name="Henrissat B."/>
            <person name="Kuo A."/>
            <person name="Liang C."/>
            <person name="Lipzen A."/>
            <person name="Lutzoni F."/>
            <person name="Magnuson J."/>
            <person name="Mondo S."/>
            <person name="Nolan M."/>
            <person name="Ohm R."/>
            <person name="Pangilinan J."/>
            <person name="Park H.-J."/>
            <person name="Ramirez L."/>
            <person name="Alfaro M."/>
            <person name="Sun H."/>
            <person name="Tritt A."/>
            <person name="Yoshinaga Y."/>
            <person name="Zwiers L.-H."/>
            <person name="Turgeon B."/>
            <person name="Goodwin S."/>
            <person name="Spatafora J."/>
            <person name="Crous P."/>
            <person name="Grigoriev I."/>
        </authorList>
    </citation>
    <scope>NUCLEOTIDE SEQUENCE</scope>
    <source>
        <strain evidence="17">CBS 113979</strain>
    </source>
</reference>
<keyword evidence="18" id="KW-1185">Reference proteome</keyword>
<keyword evidence="8" id="KW-0677">Repeat</keyword>
<keyword evidence="7 14" id="KW-0812">Transmembrane</keyword>
<keyword evidence="11 14" id="KW-0472">Membrane</keyword>
<dbReference type="OrthoDB" id="292747at2759"/>
<feature type="transmembrane region" description="Helical" evidence="14">
    <location>
        <begin position="197"/>
        <end position="218"/>
    </location>
</feature>
<evidence type="ECO:0000256" key="14">
    <source>
        <dbReference type="RuleBase" id="RU367007"/>
    </source>
</evidence>
<evidence type="ECO:0000256" key="9">
    <source>
        <dbReference type="ARBA" id="ARBA00022824"/>
    </source>
</evidence>
<dbReference type="CDD" id="cd23284">
    <property type="entry name" value="beta-trefoil_MIR_PMT2-like"/>
    <property type="match status" value="1"/>
</dbReference>
<protein>
    <recommendedName>
        <fullName evidence="4 14">Dolichyl-phosphate-mannose--protein mannosyltransferase</fullName>
        <ecNumber evidence="4 14">2.4.1.109</ecNumber>
    </recommendedName>
</protein>
<dbReference type="Pfam" id="PF02815">
    <property type="entry name" value="MIR"/>
    <property type="match status" value="1"/>
</dbReference>
<evidence type="ECO:0000256" key="11">
    <source>
        <dbReference type="ARBA" id="ARBA00023136"/>
    </source>
</evidence>
<comment type="similarity">
    <text evidence="3 14">Belongs to the glycosyltransferase 39 family.</text>
</comment>
<evidence type="ECO:0000259" key="16">
    <source>
        <dbReference type="PROSITE" id="PS50919"/>
    </source>
</evidence>
<sequence length="744" mass="85155">MASTAQGFASGTDTQGEELRRRNVDQAEVNGKPFPLVPDDKKKQQAKKAGKSFIAILDEWEFVIAPIIFTALAFFTRMWKIGLSPIVTWDEAHFGKFGSHYLKREFYFDVHPPLGKMLVGLSGYLAGYNGSFEFKSGETYPAELDYTFMRVFNAAFGALCIPLAYYTAKELNFRRPTVWLVTMMVLFENSYTTISRFILLDSMLLFFTFTTVLCWAKFHRLQRDPFSPEWGLWLMLCGVSIGCVCSVKWVGLFCTALVGLYTVEDLWNKFGDLKMPKVELAAHVGFRVFALIVIPMLVYMFSFYMHFLILENSGPGDAQMSSLFQANLRGTNVGKDSPLEIAYGSRATLKNMGYGGGLLHSHVQTYPEGSQQQQITCYHHKDANNDWFFYPNRHEPEFNPEDPLKFVGNGDVIRLIHAQTGRNLHSHQVAAPVSKSDWEVSCYGNTTIGDTKDHFTVEVVRDAASNDYSKLRTLTTSFRLKHTDLGCYLRAGNTNLPQWGFKQIEVTCTKENKPRDPYTHWNVESHVNEKLPPGDADSYKSPFLRDFIHLNVAMMTSNNALVPDPDKQDDLASQFWQWPMLNVGLRMCSWDDSVVKYFLLGNPLVYWGSTASLGVFGLLVAWYTIRWQRGYTELSQADIDQIHYAGLYPVIGWFLHYLPFVAMARVTYVHHYYPALYFAILTAGFCVDWATRSLKKEISWGIYFFLYAVTIGLFVLFRHISFGMVGSHTQWKHLKWLSTWRMTD</sequence>
<evidence type="ECO:0000256" key="15">
    <source>
        <dbReference type="SAM" id="MobiDB-lite"/>
    </source>
</evidence>
<feature type="domain" description="MIR" evidence="16">
    <location>
        <begin position="468"/>
        <end position="526"/>
    </location>
</feature>
<evidence type="ECO:0000313" key="18">
    <source>
        <dbReference type="Proteomes" id="UP000800041"/>
    </source>
</evidence>
<dbReference type="UniPathway" id="UPA00378"/>
<keyword evidence="10 14" id="KW-1133">Transmembrane helix</keyword>
<evidence type="ECO:0000256" key="8">
    <source>
        <dbReference type="ARBA" id="ARBA00022737"/>
    </source>
</evidence>
<feature type="transmembrane region" description="Helical" evidence="14">
    <location>
        <begin position="672"/>
        <end position="690"/>
    </location>
</feature>
<dbReference type="GO" id="GO:0005789">
    <property type="term" value="C:endoplasmic reticulum membrane"/>
    <property type="evidence" value="ECO:0007669"/>
    <property type="project" value="UniProtKB-SubCell"/>
</dbReference>